<organism evidence="1 2">
    <name type="scientific">Aphis glycines</name>
    <name type="common">Soybean aphid</name>
    <dbReference type="NCBI Taxonomy" id="307491"/>
    <lineage>
        <taxon>Eukaryota</taxon>
        <taxon>Metazoa</taxon>
        <taxon>Ecdysozoa</taxon>
        <taxon>Arthropoda</taxon>
        <taxon>Hexapoda</taxon>
        <taxon>Insecta</taxon>
        <taxon>Pterygota</taxon>
        <taxon>Neoptera</taxon>
        <taxon>Paraneoptera</taxon>
        <taxon>Hemiptera</taxon>
        <taxon>Sternorrhyncha</taxon>
        <taxon>Aphidomorpha</taxon>
        <taxon>Aphidoidea</taxon>
        <taxon>Aphididae</taxon>
        <taxon>Aphidini</taxon>
        <taxon>Aphis</taxon>
        <taxon>Aphis</taxon>
    </lineage>
</organism>
<comment type="caution">
    <text evidence="1">The sequence shown here is derived from an EMBL/GenBank/DDBJ whole genome shotgun (WGS) entry which is preliminary data.</text>
</comment>
<sequence>MYETLVIYFTIDHLFECQIVWIRHWKKWSTDIFDNKYQDRAKYGGSKIHIELQIRSVSFALLVHVKSTSLKHSERSDECIASTKMLNLALSIPISSASCVRLTNNLRLKSFFVYNDTYLSIIIGFKFNTPIYNSDPFNNNTVAKDTIHSASSEHFNRKIVQPTTHAILLKNGIFDYVDLKFVIYKLTTAEYSVGVEFIYNFWINRYTNFSSFWMNTKGRLQQVI</sequence>
<protein>
    <submittedName>
        <fullName evidence="1">Uncharacterized protein</fullName>
    </submittedName>
</protein>
<keyword evidence="2" id="KW-1185">Reference proteome</keyword>
<evidence type="ECO:0000313" key="2">
    <source>
        <dbReference type="Proteomes" id="UP000475862"/>
    </source>
</evidence>
<name>A0A6G0TML4_APHGL</name>
<accession>A0A6G0TML4</accession>
<proteinExistence type="predicted"/>
<dbReference type="EMBL" id="VYZN01000028">
    <property type="protein sequence ID" value="KAE9534469.1"/>
    <property type="molecule type" value="Genomic_DNA"/>
</dbReference>
<dbReference type="Proteomes" id="UP000475862">
    <property type="component" value="Unassembled WGS sequence"/>
</dbReference>
<evidence type="ECO:0000313" key="1">
    <source>
        <dbReference type="EMBL" id="KAE9534469.1"/>
    </source>
</evidence>
<reference evidence="1 2" key="1">
    <citation type="submission" date="2019-08" db="EMBL/GenBank/DDBJ databases">
        <title>The genome of the soybean aphid Biotype 1, its phylome, world population structure and adaptation to the North American continent.</title>
        <authorList>
            <person name="Giordano R."/>
            <person name="Donthu R.K."/>
            <person name="Hernandez A.G."/>
            <person name="Wright C.L."/>
            <person name="Zimin A.V."/>
        </authorList>
    </citation>
    <scope>NUCLEOTIDE SEQUENCE [LARGE SCALE GENOMIC DNA]</scope>
    <source>
        <tissue evidence="1">Whole aphids</tissue>
    </source>
</reference>
<gene>
    <name evidence="1" type="ORF">AGLY_008559</name>
</gene>
<dbReference type="AlphaFoldDB" id="A0A6G0TML4"/>